<dbReference type="GO" id="GO:0005634">
    <property type="term" value="C:nucleus"/>
    <property type="evidence" value="ECO:0007669"/>
    <property type="project" value="UniProtKB-SubCell"/>
</dbReference>
<evidence type="ECO:0000256" key="3">
    <source>
        <dbReference type="ARBA" id="ARBA00022763"/>
    </source>
</evidence>
<feature type="domain" description="Metallo-beta-lactamase" evidence="9">
    <location>
        <begin position="629"/>
        <end position="776"/>
    </location>
</feature>
<accession>A0A6L2PUW0</accession>
<feature type="compositionally biased region" description="Basic and acidic residues" evidence="8">
    <location>
        <begin position="306"/>
        <end position="316"/>
    </location>
</feature>
<evidence type="ECO:0000256" key="1">
    <source>
        <dbReference type="ARBA" id="ARBA00004123"/>
    </source>
</evidence>
<organism evidence="10 11">
    <name type="scientific">Coptotermes formosanus</name>
    <name type="common">Formosan subterranean termite</name>
    <dbReference type="NCBI Taxonomy" id="36987"/>
    <lineage>
        <taxon>Eukaryota</taxon>
        <taxon>Metazoa</taxon>
        <taxon>Ecdysozoa</taxon>
        <taxon>Arthropoda</taxon>
        <taxon>Hexapoda</taxon>
        <taxon>Insecta</taxon>
        <taxon>Pterygota</taxon>
        <taxon>Neoptera</taxon>
        <taxon>Polyneoptera</taxon>
        <taxon>Dictyoptera</taxon>
        <taxon>Blattodea</taxon>
        <taxon>Blattoidea</taxon>
        <taxon>Termitoidae</taxon>
        <taxon>Rhinotermitidae</taxon>
        <taxon>Coptotermes</taxon>
    </lineage>
</organism>
<dbReference type="EMBL" id="BLKM01000627">
    <property type="protein sequence ID" value="GFG36306.1"/>
    <property type="molecule type" value="Genomic_DNA"/>
</dbReference>
<reference evidence="11" key="1">
    <citation type="submission" date="2020-01" db="EMBL/GenBank/DDBJ databases">
        <title>Draft genome sequence of the Termite Coptotermes fromosanus.</title>
        <authorList>
            <person name="Itakura S."/>
            <person name="Yosikawa Y."/>
            <person name="Umezawa K."/>
        </authorList>
    </citation>
    <scope>NUCLEOTIDE SEQUENCE [LARGE SCALE GENOMIC DNA]</scope>
</reference>
<dbReference type="PANTHER" id="PTHR23240:SF6">
    <property type="entry name" value="DNA CROSS-LINK REPAIR 1A PROTEIN"/>
    <property type="match status" value="1"/>
</dbReference>
<evidence type="ECO:0000256" key="6">
    <source>
        <dbReference type="ARBA" id="ARBA00069609"/>
    </source>
</evidence>
<dbReference type="OrthoDB" id="262529at2759"/>
<dbReference type="InterPro" id="IPR011084">
    <property type="entry name" value="DRMBL"/>
</dbReference>
<dbReference type="GO" id="GO:0031123">
    <property type="term" value="P:RNA 3'-end processing"/>
    <property type="evidence" value="ECO:0007669"/>
    <property type="project" value="UniProtKB-ARBA"/>
</dbReference>
<dbReference type="InterPro" id="IPR036866">
    <property type="entry name" value="RibonucZ/Hydroxyglut_hydro"/>
</dbReference>
<evidence type="ECO:0000256" key="5">
    <source>
        <dbReference type="ARBA" id="ARBA00023242"/>
    </source>
</evidence>
<dbReference type="GO" id="GO:0035312">
    <property type="term" value="F:5'-3' DNA exonuclease activity"/>
    <property type="evidence" value="ECO:0007669"/>
    <property type="project" value="TreeGrafter"/>
</dbReference>
<feature type="region of interest" description="Disordered" evidence="8">
    <location>
        <begin position="291"/>
        <end position="317"/>
    </location>
</feature>
<dbReference type="GO" id="GO:0003684">
    <property type="term" value="F:damaged DNA binding"/>
    <property type="evidence" value="ECO:0007669"/>
    <property type="project" value="TreeGrafter"/>
</dbReference>
<evidence type="ECO:0000256" key="4">
    <source>
        <dbReference type="ARBA" id="ARBA00023204"/>
    </source>
</evidence>
<proteinExistence type="inferred from homology"/>
<evidence type="ECO:0000313" key="10">
    <source>
        <dbReference type="EMBL" id="GFG36306.1"/>
    </source>
</evidence>
<dbReference type="Gene3D" id="3.60.15.10">
    <property type="entry name" value="Ribonuclease Z/Hydroxyacylglutathione hydrolase-like"/>
    <property type="match status" value="1"/>
</dbReference>
<evidence type="ECO:0000256" key="7">
    <source>
        <dbReference type="ARBA" id="ARBA00078423"/>
    </source>
</evidence>
<gene>
    <name evidence="10" type="ORF">Cfor_00834</name>
</gene>
<dbReference type="Gene3D" id="3.40.50.12650">
    <property type="match status" value="1"/>
</dbReference>
<dbReference type="InParanoid" id="A0A6L2PUW0"/>
<dbReference type="Proteomes" id="UP000502823">
    <property type="component" value="Unassembled WGS sequence"/>
</dbReference>
<dbReference type="FunFam" id="3.60.15.10:FF:000010">
    <property type="entry name" value="DNA cross-link repair 1A"/>
    <property type="match status" value="1"/>
</dbReference>
<comment type="caution">
    <text evidence="10">The sequence shown here is derived from an EMBL/GenBank/DDBJ whole genome shotgun (WGS) entry which is preliminary data.</text>
</comment>
<sequence>MDDVLDDFIPLTIIGIPSKSRNRNVSLSQTSSISRLSRSYAKVKKKSVCECRSTDVDHKCANCAVESMETAVDMNQNKDSHCHASVNGLQFCPICQAPFDIIKIDPHIHVNQCNVTFNELKECPKGELCYDYSLYHYREYAHTVLAEIRASKGHLQHGTLQYVTPKEEKITSHEGQHFSSPISPLNSKKEVKRMSHDDGRGHVSAHQDKLIRGEQTHTLRRDESVSVVLKNSDKGTVKPGVHKHDLNESCAGNGHTGIVNSVTGDTYLKTCASEKINDEIRLRKVNGTFNGKHGTLPSGKISKALKSSDESVKSEGSKSNMLTACEKNEGKFEEKTCAGGCKSECNHELKLCAIVKYTTDKLEKRCGGSRTIRTRVLPCKVESDSECVNTVRATVSLVLSPSKENSRDGEDKIKTPVKVDASCSEVGWETVGIAALPDTEVHDVALSLCKCTKTMQVNCSLSHNTTVTNFSDKTDMKTRELESKFFSNVKELGLSHKSVEKEAVEFAHHQMSVTSYFRSSRQSSSHTQNILIKNVKGTSSSSAVPQDSHYLKSYDLNTALKECYEHSSKAPKQSKESVIAYWKQRLNGMRKRGLSTMSVMSDDTLTVASEGHTSASNSERSQKFVGKKICPSYKRIPDTSFVVDAFQYGIIPGISHYFLSHFHSDHYGGLKRSFSKPIYCSRITAALVKMKLLVDEKHLHVLDLDVPQKIKGVLVTALDANHCPGSVMFLFQLQDGRNHLHVGDFRADPKMESYPCFWNLTIDKLFLDTTYCEPRYTFPVQSETVQRVVELAVEHNRRAPSTLFVCGTYTLGKEKVFLGIVEALNCKLWASDEKREVLKCLDNQIISKRLTNRQWDAQVHVCRMSDVNMSFLQRYLKHYEGIFTHIVAFIPTGWEMSWKKKTFDSVRKVSLGNITMYGVPYSEHSSFTELRRFVQFLKPIEIIPTVNATDPTKRSVMTKYFKQWLSEPSSSPCKRKTEGDQYVQQKITRYIKPQTEQCDL</sequence>
<evidence type="ECO:0000313" key="11">
    <source>
        <dbReference type="Proteomes" id="UP000502823"/>
    </source>
</evidence>
<keyword evidence="11" id="KW-1185">Reference proteome</keyword>
<dbReference type="GO" id="GO:0036297">
    <property type="term" value="P:interstrand cross-link repair"/>
    <property type="evidence" value="ECO:0007669"/>
    <property type="project" value="TreeGrafter"/>
</dbReference>
<evidence type="ECO:0000259" key="9">
    <source>
        <dbReference type="SMART" id="SM00849"/>
    </source>
</evidence>
<evidence type="ECO:0000256" key="8">
    <source>
        <dbReference type="SAM" id="MobiDB-lite"/>
    </source>
</evidence>
<dbReference type="CDD" id="cd16273">
    <property type="entry name" value="SNM1A-1C-like_MBL-fold"/>
    <property type="match status" value="1"/>
</dbReference>
<dbReference type="SMART" id="SM00849">
    <property type="entry name" value="Lactamase_B"/>
    <property type="match status" value="1"/>
</dbReference>
<dbReference type="Pfam" id="PF07522">
    <property type="entry name" value="DRMBL"/>
    <property type="match status" value="1"/>
</dbReference>
<keyword evidence="5" id="KW-0539">Nucleus</keyword>
<evidence type="ECO:0000256" key="2">
    <source>
        <dbReference type="ARBA" id="ARBA00010304"/>
    </source>
</evidence>
<dbReference type="SUPFAM" id="SSF56281">
    <property type="entry name" value="Metallo-hydrolase/oxidoreductase"/>
    <property type="match status" value="1"/>
</dbReference>
<dbReference type="PANTHER" id="PTHR23240">
    <property type="entry name" value="DNA CROSS-LINK REPAIR PROTEIN PSO2/SNM1-RELATED"/>
    <property type="match status" value="1"/>
</dbReference>
<keyword evidence="4" id="KW-0234">DNA repair</keyword>
<dbReference type="AlphaFoldDB" id="A0A6L2PUW0"/>
<dbReference type="InterPro" id="IPR001279">
    <property type="entry name" value="Metallo-B-lactamas"/>
</dbReference>
<comment type="similarity">
    <text evidence="2">Belongs to the DNA repair metallo-beta-lactamase (DRMBL) family.</text>
</comment>
<comment type="subcellular location">
    <subcellularLocation>
        <location evidence="1">Nucleus</location>
    </subcellularLocation>
</comment>
<protein>
    <recommendedName>
        <fullName evidence="6">DNA cross-link repair 1A protein</fullName>
    </recommendedName>
    <alternativeName>
        <fullName evidence="7">SNM1 homolog A</fullName>
    </alternativeName>
</protein>
<keyword evidence="3" id="KW-0227">DNA damage</keyword>
<dbReference type="FunFam" id="3.40.50.12650:FF:000001">
    <property type="entry name" value="DNA cross-link repair 1A"/>
    <property type="match status" value="1"/>
</dbReference>
<dbReference type="GO" id="GO:0006303">
    <property type="term" value="P:double-strand break repair via nonhomologous end joining"/>
    <property type="evidence" value="ECO:0007669"/>
    <property type="project" value="TreeGrafter"/>
</dbReference>
<name>A0A6L2PUW0_COPFO</name>